<name>A0A0W0YA75_9GAMM</name>
<keyword evidence="3 6" id="KW-0812">Transmembrane</keyword>
<dbReference type="Gene3D" id="3.30.450.20">
    <property type="entry name" value="PAS domain"/>
    <property type="match status" value="1"/>
</dbReference>
<evidence type="ECO:0000256" key="2">
    <source>
        <dbReference type="ARBA" id="ARBA00022475"/>
    </source>
</evidence>
<keyword evidence="2" id="KW-1003">Cell membrane</keyword>
<dbReference type="RefSeq" id="WP_058515753.1">
    <property type="nucleotide sequence ID" value="NZ_CAAAIH010000001.1"/>
</dbReference>
<dbReference type="OrthoDB" id="2489132at2"/>
<reference evidence="8 9" key="1">
    <citation type="submission" date="2015-11" db="EMBL/GenBank/DDBJ databases">
        <title>Genomic analysis of 38 Legionella species identifies large and diverse effector repertoires.</title>
        <authorList>
            <person name="Burstein D."/>
            <person name="Amaro F."/>
            <person name="Zusman T."/>
            <person name="Lifshitz Z."/>
            <person name="Cohen O."/>
            <person name="Gilbert J.A."/>
            <person name="Pupko T."/>
            <person name="Shuman H.A."/>
            <person name="Segal G."/>
        </authorList>
    </citation>
    <scope>NUCLEOTIDE SEQUENCE [LARGE SCALE GENOMIC DNA]</scope>
    <source>
        <strain evidence="8 9">SC-63-C7</strain>
    </source>
</reference>
<feature type="domain" description="Single Cache" evidence="7">
    <location>
        <begin position="66"/>
        <end position="115"/>
    </location>
</feature>
<dbReference type="PATRIC" id="fig|45074.5.peg.4154"/>
<evidence type="ECO:0000256" key="6">
    <source>
        <dbReference type="SAM" id="Phobius"/>
    </source>
</evidence>
<accession>A0A0W0YA75</accession>
<protein>
    <recommendedName>
        <fullName evidence="7">Single Cache domain-containing protein</fullName>
    </recommendedName>
</protein>
<dbReference type="Pfam" id="PF17200">
    <property type="entry name" value="sCache_2"/>
    <property type="match status" value="1"/>
</dbReference>
<dbReference type="Proteomes" id="UP000054703">
    <property type="component" value="Unassembled WGS sequence"/>
</dbReference>
<keyword evidence="9" id="KW-1185">Reference proteome</keyword>
<comment type="caution">
    <text evidence="8">The sequence shown here is derived from an EMBL/GenBank/DDBJ whole genome shotgun (WGS) entry which is preliminary data.</text>
</comment>
<keyword evidence="4 6" id="KW-1133">Transmembrane helix</keyword>
<dbReference type="InterPro" id="IPR033480">
    <property type="entry name" value="sCache_2"/>
</dbReference>
<evidence type="ECO:0000256" key="5">
    <source>
        <dbReference type="ARBA" id="ARBA00023136"/>
    </source>
</evidence>
<evidence type="ECO:0000313" key="8">
    <source>
        <dbReference type="EMBL" id="KTD53459.1"/>
    </source>
</evidence>
<evidence type="ECO:0000256" key="3">
    <source>
        <dbReference type="ARBA" id="ARBA00022692"/>
    </source>
</evidence>
<gene>
    <name evidence="8" type="ORF">Lsan_3869</name>
</gene>
<feature type="transmembrane region" description="Helical" evidence="6">
    <location>
        <begin position="7"/>
        <end position="25"/>
    </location>
</feature>
<dbReference type="STRING" id="45074.Lsan_3869"/>
<dbReference type="EMBL" id="LNYU01000091">
    <property type="protein sequence ID" value="KTD53459.1"/>
    <property type="molecule type" value="Genomic_DNA"/>
</dbReference>
<evidence type="ECO:0000313" key="9">
    <source>
        <dbReference type="Proteomes" id="UP000054703"/>
    </source>
</evidence>
<evidence type="ECO:0000256" key="1">
    <source>
        <dbReference type="ARBA" id="ARBA00004651"/>
    </source>
</evidence>
<sequence>MKSSLQHYIFLAIYFFVFITDIWAGESLNNNKNNEVIERVKKAKTFIKEVGKEKEILTFRMTSSRIFAINFDGKVLASPLHPETIGTNQFDFKDASGLLAVQEEIAKAKVGGGWLQGRLRQNHATGKFACRKIYILPMQGNYLIGSWYYYPADKKKRCLI</sequence>
<keyword evidence="5 6" id="KW-0472">Membrane</keyword>
<evidence type="ECO:0000256" key="4">
    <source>
        <dbReference type="ARBA" id="ARBA00022989"/>
    </source>
</evidence>
<comment type="subcellular location">
    <subcellularLocation>
        <location evidence="1">Cell membrane</location>
        <topology evidence="1">Multi-pass membrane protein</topology>
    </subcellularLocation>
</comment>
<proteinExistence type="predicted"/>
<dbReference type="GO" id="GO:0005886">
    <property type="term" value="C:plasma membrane"/>
    <property type="evidence" value="ECO:0007669"/>
    <property type="project" value="UniProtKB-SubCell"/>
</dbReference>
<evidence type="ECO:0000259" key="7">
    <source>
        <dbReference type="Pfam" id="PF17200"/>
    </source>
</evidence>
<organism evidence="8 9">
    <name type="scientific">Legionella santicrucis</name>
    <dbReference type="NCBI Taxonomy" id="45074"/>
    <lineage>
        <taxon>Bacteria</taxon>
        <taxon>Pseudomonadati</taxon>
        <taxon>Pseudomonadota</taxon>
        <taxon>Gammaproteobacteria</taxon>
        <taxon>Legionellales</taxon>
        <taxon>Legionellaceae</taxon>
        <taxon>Legionella</taxon>
    </lineage>
</organism>
<dbReference type="AlphaFoldDB" id="A0A0W0YA75"/>